<dbReference type="RefSeq" id="WP_382175648.1">
    <property type="nucleotide sequence ID" value="NZ_JBHRXX010000007.1"/>
</dbReference>
<gene>
    <name evidence="1" type="ORF">ACFOPI_15700</name>
</gene>
<comment type="caution">
    <text evidence="1">The sequence shown here is derived from an EMBL/GenBank/DDBJ whole genome shotgun (WGS) entry which is preliminary data.</text>
</comment>
<accession>A0ABV7W9L0</accession>
<evidence type="ECO:0000313" key="2">
    <source>
        <dbReference type="Proteomes" id="UP001595729"/>
    </source>
</evidence>
<name>A0ABV7W9L0_9BURK</name>
<dbReference type="EMBL" id="JBHRXX010000007">
    <property type="protein sequence ID" value="MFC3685048.1"/>
    <property type="molecule type" value="Genomic_DNA"/>
</dbReference>
<organism evidence="1 2">
    <name type="scientific">Hydrogenophaga luteola</name>
    <dbReference type="NCBI Taxonomy" id="1591122"/>
    <lineage>
        <taxon>Bacteria</taxon>
        <taxon>Pseudomonadati</taxon>
        <taxon>Pseudomonadota</taxon>
        <taxon>Betaproteobacteria</taxon>
        <taxon>Burkholderiales</taxon>
        <taxon>Comamonadaceae</taxon>
        <taxon>Hydrogenophaga</taxon>
    </lineage>
</organism>
<protein>
    <recommendedName>
        <fullName evidence="3">DUF3800 domain-containing protein</fullName>
    </recommendedName>
</protein>
<evidence type="ECO:0000313" key="1">
    <source>
        <dbReference type="EMBL" id="MFC3685048.1"/>
    </source>
</evidence>
<sequence length="260" mass="28556">MKRRYLIVSEGETDYEVLRGIISEHAKNVGWTAKVEAFFPGIGKHKKDGGWSNLKSWCTEHSRDLSGTRNLSAAAAALGAPQTGTPANPIRKDKLAAALKLQAPYSYTTFIIQLDTDVAEDYMKDTIFSQLLLPLSTNDRKRIGEAALDSWLGGHTQKKNGQGIIYCVSTHAIETFLLANHDQAQVQVALNGNLSSTDYDNVPSPDQALINLGYTPEIKNGKQVLKKTTSKYRTYANKFGNNLQAARQRSSGLNTLLVSL</sequence>
<reference evidence="2" key="1">
    <citation type="journal article" date="2019" name="Int. J. Syst. Evol. Microbiol.">
        <title>The Global Catalogue of Microorganisms (GCM) 10K type strain sequencing project: providing services to taxonomists for standard genome sequencing and annotation.</title>
        <authorList>
            <consortium name="The Broad Institute Genomics Platform"/>
            <consortium name="The Broad Institute Genome Sequencing Center for Infectious Disease"/>
            <person name="Wu L."/>
            <person name="Ma J."/>
        </authorList>
    </citation>
    <scope>NUCLEOTIDE SEQUENCE [LARGE SCALE GENOMIC DNA]</scope>
    <source>
        <strain evidence="2">KCTC 42501</strain>
    </source>
</reference>
<dbReference type="Proteomes" id="UP001595729">
    <property type="component" value="Unassembled WGS sequence"/>
</dbReference>
<keyword evidence="2" id="KW-1185">Reference proteome</keyword>
<evidence type="ECO:0008006" key="3">
    <source>
        <dbReference type="Google" id="ProtNLM"/>
    </source>
</evidence>
<proteinExistence type="predicted"/>